<dbReference type="Proteomes" id="UP000236333">
    <property type="component" value="Unassembled WGS sequence"/>
</dbReference>
<evidence type="ECO:0000313" key="3">
    <source>
        <dbReference type="Proteomes" id="UP000236333"/>
    </source>
</evidence>
<feature type="compositionally biased region" description="Low complexity" evidence="1">
    <location>
        <begin position="23"/>
        <end position="32"/>
    </location>
</feature>
<dbReference type="GO" id="GO:0005783">
    <property type="term" value="C:endoplasmic reticulum"/>
    <property type="evidence" value="ECO:0007669"/>
    <property type="project" value="TreeGrafter"/>
</dbReference>
<dbReference type="AlphaFoldDB" id="A0A2J8A615"/>
<accession>A0A2J8A615</accession>
<organism evidence="2 3">
    <name type="scientific">Tetrabaena socialis</name>
    <dbReference type="NCBI Taxonomy" id="47790"/>
    <lineage>
        <taxon>Eukaryota</taxon>
        <taxon>Viridiplantae</taxon>
        <taxon>Chlorophyta</taxon>
        <taxon>core chlorophytes</taxon>
        <taxon>Chlorophyceae</taxon>
        <taxon>CS clade</taxon>
        <taxon>Chlamydomonadales</taxon>
        <taxon>Tetrabaenaceae</taxon>
        <taxon>Tetrabaena</taxon>
    </lineage>
</organism>
<sequence length="551" mass="59021">MEPQRASKRQRTGSPLTLPSPPQHAAAAAPSDPSRVWLPEFVQRFAASLPPNEVACILRLVNKAAAAQYRGPQHATIRLSQPVPHREFAWRWAGPDAMRRLVRSQREALPRLTAGSGSIANLEVLLAREDVANPLNHATLHAAAAAGQMEVCVWLRERGCPVNVLVLAAAAGGGHRAVCDWLLANGCSEGDMVEAAAAAAARAGHVGLMEWLLGGSVPHGRASLFLLIRSVAAVCDLPTLQRLHHTYLDSRGEELVSWDPECCVIGAAIASPSADWQAKVEWLESRGYPRTTCGAWGWAACTPDALSRLTWLQQRGYPIESSAARRAAETGNVEALEGILGQGVALDNFAASAATSEAARRGNVAVMQVLHAHGALSGQSAVEAAAGGGHLHAVAWLVETLGADVALTVATFACAAAGRSRELLVWLRERNCPWDEDCFRSAAGNGSEEQLEWLAEHGCPMPVDGLLYAWAAIDGQLGMLRCLRRLGCPWSPDGRTFACAVGWARGFEEQLGRALGWLLDEGCPVDWGEAEAIAVDEALKQWLRAQQQQRT</sequence>
<gene>
    <name evidence="2" type="ORF">TSOC_005503</name>
</gene>
<dbReference type="GO" id="GO:0046513">
    <property type="term" value="P:ceramide biosynthetic process"/>
    <property type="evidence" value="ECO:0007669"/>
    <property type="project" value="TreeGrafter"/>
</dbReference>
<dbReference type="SUPFAM" id="SSF140860">
    <property type="entry name" value="Pseudo ankyrin repeat-like"/>
    <property type="match status" value="1"/>
</dbReference>
<reference evidence="2 3" key="1">
    <citation type="journal article" date="2017" name="Mol. Biol. Evol.">
        <title>The 4-celled Tetrabaena socialis nuclear genome reveals the essential components for genetic control of cell number at the origin of multicellularity in the volvocine lineage.</title>
        <authorList>
            <person name="Featherston J."/>
            <person name="Arakaki Y."/>
            <person name="Hanschen E.R."/>
            <person name="Ferris P.J."/>
            <person name="Michod R.E."/>
            <person name="Olson B.J.S.C."/>
            <person name="Nozaki H."/>
            <person name="Durand P.M."/>
        </authorList>
    </citation>
    <scope>NUCLEOTIDE SEQUENCE [LARGE SCALE GENOMIC DNA]</scope>
    <source>
        <strain evidence="2 3">NIES-571</strain>
    </source>
</reference>
<name>A0A2J8A615_9CHLO</name>
<dbReference type="GO" id="GO:0071944">
    <property type="term" value="C:cell periphery"/>
    <property type="evidence" value="ECO:0007669"/>
    <property type="project" value="TreeGrafter"/>
</dbReference>
<protein>
    <submittedName>
        <fullName evidence="2">Ankyrin repeat domain-containing protein</fullName>
    </submittedName>
</protein>
<evidence type="ECO:0000313" key="2">
    <source>
        <dbReference type="EMBL" id="PNH07972.1"/>
    </source>
</evidence>
<dbReference type="SUPFAM" id="SSF48403">
    <property type="entry name" value="Ankyrin repeat"/>
    <property type="match status" value="1"/>
</dbReference>
<evidence type="ECO:0000256" key="1">
    <source>
        <dbReference type="SAM" id="MobiDB-lite"/>
    </source>
</evidence>
<dbReference type="InterPro" id="IPR036770">
    <property type="entry name" value="Ankyrin_rpt-contain_sf"/>
</dbReference>
<dbReference type="GO" id="GO:0030149">
    <property type="term" value="P:sphingolipid catabolic process"/>
    <property type="evidence" value="ECO:0007669"/>
    <property type="project" value="TreeGrafter"/>
</dbReference>
<dbReference type="GO" id="GO:0004620">
    <property type="term" value="F:phospholipase activity"/>
    <property type="evidence" value="ECO:0007669"/>
    <property type="project" value="TreeGrafter"/>
</dbReference>
<feature type="region of interest" description="Disordered" evidence="1">
    <location>
        <begin position="1"/>
        <end position="32"/>
    </location>
</feature>
<dbReference type="Gene3D" id="1.25.40.20">
    <property type="entry name" value="Ankyrin repeat-containing domain"/>
    <property type="match status" value="2"/>
</dbReference>
<dbReference type="PANTHER" id="PTHR12393:SF6">
    <property type="entry name" value="SPHINGOMYELIN PHOSPHODIESTERASE 2"/>
    <property type="match status" value="1"/>
</dbReference>
<dbReference type="PANTHER" id="PTHR12393">
    <property type="entry name" value="SPHINGOMYELIN PHOSPHODIESTERASE RELATED"/>
    <property type="match status" value="1"/>
</dbReference>
<dbReference type="EMBL" id="PGGS01000151">
    <property type="protein sequence ID" value="PNH07972.1"/>
    <property type="molecule type" value="Genomic_DNA"/>
</dbReference>
<dbReference type="GO" id="GO:0016020">
    <property type="term" value="C:membrane"/>
    <property type="evidence" value="ECO:0007669"/>
    <property type="project" value="TreeGrafter"/>
</dbReference>
<comment type="caution">
    <text evidence="2">The sequence shown here is derived from an EMBL/GenBank/DDBJ whole genome shotgun (WGS) entry which is preliminary data.</text>
</comment>
<feature type="compositionally biased region" description="Basic residues" evidence="1">
    <location>
        <begin position="1"/>
        <end position="11"/>
    </location>
</feature>
<keyword evidence="3" id="KW-1185">Reference proteome</keyword>
<proteinExistence type="predicted"/>